<feature type="compositionally biased region" description="Gly residues" evidence="1">
    <location>
        <begin position="402"/>
        <end position="434"/>
    </location>
</feature>
<feature type="compositionally biased region" description="Gly residues" evidence="1">
    <location>
        <begin position="348"/>
        <end position="394"/>
    </location>
</feature>
<dbReference type="RefSeq" id="WP_209637804.1">
    <property type="nucleotide sequence ID" value="NZ_JAGINW010000001.1"/>
</dbReference>
<protein>
    <recommendedName>
        <fullName evidence="4">PPE family protein</fullName>
    </recommendedName>
</protein>
<evidence type="ECO:0000256" key="1">
    <source>
        <dbReference type="SAM" id="MobiDB-lite"/>
    </source>
</evidence>
<feature type="region of interest" description="Disordered" evidence="1">
    <location>
        <begin position="348"/>
        <end position="434"/>
    </location>
</feature>
<dbReference type="InterPro" id="IPR038332">
    <property type="entry name" value="PPE_sf"/>
</dbReference>
<keyword evidence="3" id="KW-1185">Reference proteome</keyword>
<feature type="compositionally biased region" description="Gly residues" evidence="1">
    <location>
        <begin position="484"/>
        <end position="501"/>
    </location>
</feature>
<feature type="region of interest" description="Disordered" evidence="1">
    <location>
        <begin position="484"/>
        <end position="536"/>
    </location>
</feature>
<evidence type="ECO:0000313" key="2">
    <source>
        <dbReference type="EMBL" id="MBP2322385.1"/>
    </source>
</evidence>
<gene>
    <name evidence="2" type="ORF">JOF56_002770</name>
</gene>
<comment type="caution">
    <text evidence="2">The sequence shown here is derived from an EMBL/GenBank/DDBJ whole genome shotgun (WGS) entry which is preliminary data.</text>
</comment>
<organism evidence="2 3">
    <name type="scientific">Kibdelosporangium banguiense</name>
    <dbReference type="NCBI Taxonomy" id="1365924"/>
    <lineage>
        <taxon>Bacteria</taxon>
        <taxon>Bacillati</taxon>
        <taxon>Actinomycetota</taxon>
        <taxon>Actinomycetes</taxon>
        <taxon>Pseudonocardiales</taxon>
        <taxon>Pseudonocardiaceae</taxon>
        <taxon>Kibdelosporangium</taxon>
    </lineage>
</organism>
<dbReference type="PRINTS" id="PR01228">
    <property type="entry name" value="EGGSHELL"/>
</dbReference>
<dbReference type="Proteomes" id="UP001519332">
    <property type="component" value="Unassembled WGS sequence"/>
</dbReference>
<dbReference type="Gene3D" id="1.20.1260.20">
    <property type="entry name" value="PPE superfamily"/>
    <property type="match status" value="1"/>
</dbReference>
<feature type="region of interest" description="Disordered" evidence="1">
    <location>
        <begin position="1"/>
        <end position="50"/>
    </location>
</feature>
<sequence>MGDYSNAVYRPGENNQPQTMQTAVRPGTSSATANEHGVDMRGTTDTTGQVRDRANTDYDREHDGFWGFLQRALFKDGAVQGQVQDETSRDASVLAQGVTTRIAPAVPHSNYMSHPHENLEQMVKDGTSPGTSQDMSDDWIRLGNDMVGHQTTFVNAIGKSESEWRGTSGDKARQFMADVANYIGKAGQSAQLAGKQESLHSQALSNASNSMPKPIPFNVDQANADLKSTTNPFEYITKYSNYMITYQASQKAHQEAADVVTTYDTSLSSASTMPAFDTPPQMAGATPPPPPPPPPGPGESGGNGGTGGGTGGGGIGGGGGGTGGAGIGGGAGSGGGIGGGGRFPVGGGGGGGVGGGGGIGGGGGAGSGRPGTGTPGQGFEPGLGGPGGPGGGGLNNNNPNFTGGGPMPMGPMGGGFGGGDDVRRGGGGTGGGRSGFGGGAGAGAGGVGAGGAGGRGGFGAGAGVGGLAAEQAAMGRGGAAGGVGGRGAAGGMGGMGAGRGQGGEDEEHERPSYLVEPDPDSTFGTDEMTAPPVIGG</sequence>
<feature type="compositionally biased region" description="Pro residues" evidence="1">
    <location>
        <begin position="286"/>
        <end position="297"/>
    </location>
</feature>
<dbReference type="SUPFAM" id="SSF140459">
    <property type="entry name" value="PE/PPE dimer-like"/>
    <property type="match status" value="1"/>
</dbReference>
<accession>A0ABS4TE80</accession>
<evidence type="ECO:0000313" key="3">
    <source>
        <dbReference type="Proteomes" id="UP001519332"/>
    </source>
</evidence>
<dbReference type="EMBL" id="JAGINW010000001">
    <property type="protein sequence ID" value="MBP2322385.1"/>
    <property type="molecule type" value="Genomic_DNA"/>
</dbReference>
<reference evidence="2 3" key="1">
    <citation type="submission" date="2021-03" db="EMBL/GenBank/DDBJ databases">
        <title>Sequencing the genomes of 1000 actinobacteria strains.</title>
        <authorList>
            <person name="Klenk H.-P."/>
        </authorList>
    </citation>
    <scope>NUCLEOTIDE SEQUENCE [LARGE SCALE GENOMIC DNA]</scope>
    <source>
        <strain evidence="2 3">DSM 46670</strain>
    </source>
</reference>
<feature type="compositionally biased region" description="Gly residues" evidence="1">
    <location>
        <begin position="298"/>
        <end position="320"/>
    </location>
</feature>
<feature type="compositionally biased region" description="Polar residues" evidence="1">
    <location>
        <begin position="13"/>
        <end position="33"/>
    </location>
</feature>
<name>A0ABS4TE80_9PSEU</name>
<proteinExistence type="predicted"/>
<evidence type="ECO:0008006" key="4">
    <source>
        <dbReference type="Google" id="ProtNLM"/>
    </source>
</evidence>
<feature type="region of interest" description="Disordered" evidence="1">
    <location>
        <begin position="269"/>
        <end position="320"/>
    </location>
</feature>